<name>A0A6A8LR28_9LACO</name>
<sequence length="94" mass="10681">MKKYIQNIGIIGLFAIISYLYVWSFVRTGVIYVSSDRVFHIERLEEAYRTLKSGHLLSYISTYSAARVGIATGQGYPSINLINPYIIKLIDGYP</sequence>
<dbReference type="EMBL" id="WKKZ01000701">
    <property type="protein sequence ID" value="MSE06214.1"/>
    <property type="molecule type" value="Genomic_DNA"/>
</dbReference>
<keyword evidence="1" id="KW-1133">Transmembrane helix</keyword>
<gene>
    <name evidence="2" type="ORF">GKC34_10620</name>
</gene>
<keyword evidence="1" id="KW-0812">Transmembrane</keyword>
<feature type="transmembrane region" description="Helical" evidence="1">
    <location>
        <begin position="7"/>
        <end position="26"/>
    </location>
</feature>
<comment type="caution">
    <text evidence="2">The sequence shown here is derived from an EMBL/GenBank/DDBJ whole genome shotgun (WGS) entry which is preliminary data.</text>
</comment>
<dbReference type="AlphaFoldDB" id="A0A6A8LR28"/>
<evidence type="ECO:0000313" key="2">
    <source>
        <dbReference type="EMBL" id="MSE06214.1"/>
    </source>
</evidence>
<evidence type="ECO:0000256" key="1">
    <source>
        <dbReference type="SAM" id="Phobius"/>
    </source>
</evidence>
<protein>
    <submittedName>
        <fullName evidence="2">Uncharacterized protein</fullName>
    </submittedName>
</protein>
<accession>A0A6A8LR28</accession>
<dbReference type="Proteomes" id="UP000437575">
    <property type="component" value="Unassembled WGS sequence"/>
</dbReference>
<proteinExistence type="predicted"/>
<organism evidence="2 3">
    <name type="scientific">Ligilactobacillus salivarius</name>
    <dbReference type="NCBI Taxonomy" id="1624"/>
    <lineage>
        <taxon>Bacteria</taxon>
        <taxon>Bacillati</taxon>
        <taxon>Bacillota</taxon>
        <taxon>Bacilli</taxon>
        <taxon>Lactobacillales</taxon>
        <taxon>Lactobacillaceae</taxon>
        <taxon>Ligilactobacillus</taxon>
    </lineage>
</organism>
<evidence type="ECO:0000313" key="3">
    <source>
        <dbReference type="Proteomes" id="UP000437575"/>
    </source>
</evidence>
<reference evidence="2 3" key="1">
    <citation type="submission" date="2019-11" db="EMBL/GenBank/DDBJ databases">
        <title>Draft Genome Sequence of Plant Growth-Promoting Rhizosphere-Associated Bacteria.</title>
        <authorList>
            <person name="Vasilyev I.Y."/>
            <person name="Radchenko V."/>
            <person name="Ilnitskaya E.V."/>
        </authorList>
    </citation>
    <scope>NUCLEOTIDE SEQUENCE [LARGE SCALE GENOMIC DNA]</scope>
    <source>
        <strain evidence="2 3">VRA_1sq_f</strain>
    </source>
</reference>
<keyword evidence="1" id="KW-0472">Membrane</keyword>